<feature type="repeat" description="ANK" evidence="3">
    <location>
        <begin position="432"/>
        <end position="465"/>
    </location>
</feature>
<feature type="signal peptide" evidence="4">
    <location>
        <begin position="1"/>
        <end position="20"/>
    </location>
</feature>
<dbReference type="PANTHER" id="PTHR24198:SF165">
    <property type="entry name" value="ANKYRIN REPEAT-CONTAINING PROTEIN-RELATED"/>
    <property type="match status" value="1"/>
</dbReference>
<keyword evidence="1" id="KW-0677">Repeat</keyword>
<dbReference type="Pfam" id="PF12796">
    <property type="entry name" value="Ank_2"/>
    <property type="match status" value="3"/>
</dbReference>
<dbReference type="SUPFAM" id="SSF48403">
    <property type="entry name" value="Ankyrin repeat"/>
    <property type="match status" value="2"/>
</dbReference>
<dbReference type="RefSeq" id="WP_170148026.1">
    <property type="nucleotide sequence ID" value="NZ_QREG01000014.1"/>
</dbReference>
<feature type="repeat" description="ANK" evidence="3">
    <location>
        <begin position="90"/>
        <end position="122"/>
    </location>
</feature>
<feature type="chain" id="PRO_5017739716" evidence="4">
    <location>
        <begin position="21"/>
        <end position="493"/>
    </location>
</feature>
<comment type="caution">
    <text evidence="5">The sequence shown here is derived from an EMBL/GenBank/DDBJ whole genome shotgun (WGS) entry which is preliminary data.</text>
</comment>
<reference evidence="5 6" key="1">
    <citation type="submission" date="2018-07" db="EMBL/GenBank/DDBJ databases">
        <title>Genomic Encyclopedia of Type Strains, Phase IV (KMG-IV): sequencing the most valuable type-strain genomes for metagenomic binning, comparative biology and taxonomic classification.</title>
        <authorList>
            <person name="Goeker M."/>
        </authorList>
    </citation>
    <scope>NUCLEOTIDE SEQUENCE [LARGE SCALE GENOMIC DNA]</scope>
    <source>
        <strain evidence="5 6">DSM 4134</strain>
    </source>
</reference>
<keyword evidence="4" id="KW-0732">Signal</keyword>
<dbReference type="AlphaFoldDB" id="A0A3D9L184"/>
<dbReference type="Proteomes" id="UP000256779">
    <property type="component" value="Unassembled WGS sequence"/>
</dbReference>
<organism evidence="5 6">
    <name type="scientific">Marinoscillum furvescens DSM 4134</name>
    <dbReference type="NCBI Taxonomy" id="1122208"/>
    <lineage>
        <taxon>Bacteria</taxon>
        <taxon>Pseudomonadati</taxon>
        <taxon>Bacteroidota</taxon>
        <taxon>Cytophagia</taxon>
        <taxon>Cytophagales</taxon>
        <taxon>Reichenbachiellaceae</taxon>
        <taxon>Marinoscillum</taxon>
    </lineage>
</organism>
<dbReference type="EMBL" id="QREG01000014">
    <property type="protein sequence ID" value="RED96578.1"/>
    <property type="molecule type" value="Genomic_DNA"/>
</dbReference>
<evidence type="ECO:0000256" key="2">
    <source>
        <dbReference type="ARBA" id="ARBA00023043"/>
    </source>
</evidence>
<accession>A0A3D9L184</accession>
<gene>
    <name evidence="5" type="ORF">C7460_11436</name>
</gene>
<protein>
    <submittedName>
        <fullName evidence="5">Ankyrin repeat protein</fullName>
    </submittedName>
</protein>
<feature type="repeat" description="ANK" evidence="3">
    <location>
        <begin position="330"/>
        <end position="362"/>
    </location>
</feature>
<evidence type="ECO:0000313" key="5">
    <source>
        <dbReference type="EMBL" id="RED96578.1"/>
    </source>
</evidence>
<dbReference type="PANTHER" id="PTHR24198">
    <property type="entry name" value="ANKYRIN REPEAT AND PROTEIN KINASE DOMAIN-CONTAINING PROTEIN"/>
    <property type="match status" value="1"/>
</dbReference>
<evidence type="ECO:0000256" key="3">
    <source>
        <dbReference type="PROSITE-ProRule" id="PRU00023"/>
    </source>
</evidence>
<proteinExistence type="predicted"/>
<evidence type="ECO:0000256" key="4">
    <source>
        <dbReference type="SAM" id="SignalP"/>
    </source>
</evidence>
<evidence type="ECO:0000256" key="1">
    <source>
        <dbReference type="ARBA" id="ARBA00022737"/>
    </source>
</evidence>
<dbReference type="PROSITE" id="PS50297">
    <property type="entry name" value="ANK_REP_REGION"/>
    <property type="match status" value="4"/>
</dbReference>
<feature type="repeat" description="ANK" evidence="3">
    <location>
        <begin position="263"/>
        <end position="296"/>
    </location>
</feature>
<dbReference type="PROSITE" id="PS50088">
    <property type="entry name" value="ANK_REPEAT"/>
    <property type="match status" value="5"/>
</dbReference>
<dbReference type="InterPro" id="IPR002110">
    <property type="entry name" value="Ankyrin_rpt"/>
</dbReference>
<keyword evidence="2 3" id="KW-0040">ANK repeat</keyword>
<name>A0A3D9L184_MARFU</name>
<dbReference type="SMART" id="SM00248">
    <property type="entry name" value="ANK"/>
    <property type="match status" value="10"/>
</dbReference>
<sequence>MNKLLSIPLLFLVLSGFGQQGNSFLEPSFWKENPSVKTIKKKIKEGHDPAALNDNAFDGVTYAINANASLESILFMLEQEGNSVDKITHDNRNYLMWAARMGNKPLIEHLIKEGSNTNLTDSHGYNALTFAAVAGVENMAIYDLLLSTGIAATSTNRSGANALHLLAGSMKNDALIRYFEQKGLSIRSLDHNENGLFHYAAQRGNIEMMNLLIAEGLPYRTLNKAGENAMILASKSGRRGSNGLEVFQFLDSKGVAADIVSWEGNTPLHGIAAGAKDEAIFDFFVDKGVNVNQVNEEGNTAFMLAAQRNNLKMLQKAEPYTHDINRRNHEGESAVILAVKSGAASTFEYLKTRGADLSFKDAKGNDIFYHMFQSHSKRNAKAFQTFLNAATANNLKPDSDTEILHIAVEKGEISLVKTALKLGAKINHRNEEGLTPLHLAAMKAQSNDILHLLLEHGADKGIKTEFEESAYDLAQENEVLAKNGVDLSFLKAN</sequence>
<evidence type="ECO:0000313" key="6">
    <source>
        <dbReference type="Proteomes" id="UP000256779"/>
    </source>
</evidence>
<keyword evidence="6" id="KW-1185">Reference proteome</keyword>
<dbReference type="InterPro" id="IPR036770">
    <property type="entry name" value="Ankyrin_rpt-contain_sf"/>
</dbReference>
<dbReference type="Gene3D" id="1.25.40.20">
    <property type="entry name" value="Ankyrin repeat-containing domain"/>
    <property type="match status" value="2"/>
</dbReference>
<feature type="repeat" description="ANK" evidence="3">
    <location>
        <begin position="399"/>
        <end position="431"/>
    </location>
</feature>